<dbReference type="EMBL" id="VTPC01001076">
    <property type="protein sequence ID" value="KAF2903236.1"/>
    <property type="molecule type" value="Genomic_DNA"/>
</dbReference>
<evidence type="ECO:0000256" key="1">
    <source>
        <dbReference type="SAM" id="Phobius"/>
    </source>
</evidence>
<proteinExistence type="predicted"/>
<feature type="transmembrane region" description="Helical" evidence="1">
    <location>
        <begin position="24"/>
        <end position="41"/>
    </location>
</feature>
<keyword evidence="3" id="KW-1185">Reference proteome</keyword>
<reference evidence="2" key="1">
    <citation type="submission" date="2019-08" db="EMBL/GenBank/DDBJ databases">
        <title>The genome of the North American firefly Photinus pyralis.</title>
        <authorList>
            <consortium name="Photinus pyralis genome working group"/>
            <person name="Fallon T.R."/>
            <person name="Sander Lower S.E."/>
            <person name="Weng J.-K."/>
        </authorList>
    </citation>
    <scope>NUCLEOTIDE SEQUENCE</scope>
    <source>
        <strain evidence="2">TRF0915ILg1</strain>
        <tissue evidence="2">Whole body</tissue>
    </source>
</reference>
<gene>
    <name evidence="2" type="ORF">ILUMI_02950</name>
</gene>
<accession>A0A8K0DFJ9</accession>
<feature type="transmembrane region" description="Helical" evidence="1">
    <location>
        <begin position="113"/>
        <end position="135"/>
    </location>
</feature>
<dbReference type="Proteomes" id="UP000801492">
    <property type="component" value="Unassembled WGS sequence"/>
</dbReference>
<sequence>MEFCETCCCCIDLRKGAILMGVEIVLLCMGSIGFSIWNIILAKEESVSTYTMLLVTDVTVSLSVIFIMHHLRKKRFYVWYISLYMFIIVLCQLIEMVIMLTETKTTEFYIYELAISLSVSGSLFYFMMIVMSYFYSISAEGRFDTVQQNLTVS</sequence>
<feature type="transmembrane region" description="Helical" evidence="1">
    <location>
        <begin position="47"/>
        <end position="68"/>
    </location>
</feature>
<evidence type="ECO:0000313" key="3">
    <source>
        <dbReference type="Proteomes" id="UP000801492"/>
    </source>
</evidence>
<comment type="caution">
    <text evidence="2">The sequence shown here is derived from an EMBL/GenBank/DDBJ whole genome shotgun (WGS) entry which is preliminary data.</text>
</comment>
<keyword evidence="1" id="KW-0812">Transmembrane</keyword>
<name>A0A8K0DFJ9_IGNLU</name>
<dbReference type="AlphaFoldDB" id="A0A8K0DFJ9"/>
<keyword evidence="1" id="KW-0472">Membrane</keyword>
<evidence type="ECO:0000313" key="2">
    <source>
        <dbReference type="EMBL" id="KAF2903236.1"/>
    </source>
</evidence>
<dbReference type="OrthoDB" id="10623980at2759"/>
<organism evidence="2 3">
    <name type="scientific">Ignelater luminosus</name>
    <name type="common">Cucubano</name>
    <name type="synonym">Pyrophorus luminosus</name>
    <dbReference type="NCBI Taxonomy" id="2038154"/>
    <lineage>
        <taxon>Eukaryota</taxon>
        <taxon>Metazoa</taxon>
        <taxon>Ecdysozoa</taxon>
        <taxon>Arthropoda</taxon>
        <taxon>Hexapoda</taxon>
        <taxon>Insecta</taxon>
        <taxon>Pterygota</taxon>
        <taxon>Neoptera</taxon>
        <taxon>Endopterygota</taxon>
        <taxon>Coleoptera</taxon>
        <taxon>Polyphaga</taxon>
        <taxon>Elateriformia</taxon>
        <taxon>Elateroidea</taxon>
        <taxon>Elateridae</taxon>
        <taxon>Agrypninae</taxon>
        <taxon>Pyrophorini</taxon>
        <taxon>Ignelater</taxon>
    </lineage>
</organism>
<feature type="transmembrane region" description="Helical" evidence="1">
    <location>
        <begin position="77"/>
        <end position="101"/>
    </location>
</feature>
<protein>
    <submittedName>
        <fullName evidence="2">Uncharacterized protein</fullName>
    </submittedName>
</protein>
<keyword evidence="1" id="KW-1133">Transmembrane helix</keyword>